<dbReference type="EMBL" id="CP030041">
    <property type="protein sequence ID" value="AWW32204.1"/>
    <property type="molecule type" value="Genomic_DNA"/>
</dbReference>
<dbReference type="InterPro" id="IPR000917">
    <property type="entry name" value="Sulfatase_N"/>
</dbReference>
<keyword evidence="5" id="KW-0378">Hydrolase</keyword>
<reference evidence="9 10" key="1">
    <citation type="submission" date="2018-06" db="EMBL/GenBank/DDBJ databases">
        <title>Echinicola strongylocentroti sp. nov., isolated from a sea urchin Strongylocentrotus intermedius.</title>
        <authorList>
            <person name="Bae S.S."/>
        </authorList>
    </citation>
    <scope>NUCLEOTIDE SEQUENCE [LARGE SCALE GENOMIC DNA]</scope>
    <source>
        <strain evidence="9 10">MEBiC08714</strain>
    </source>
</reference>
<dbReference type="InterPro" id="IPR017850">
    <property type="entry name" value="Alkaline_phosphatase_core_sf"/>
</dbReference>
<evidence type="ECO:0000313" key="9">
    <source>
        <dbReference type="EMBL" id="AWW32204.1"/>
    </source>
</evidence>
<evidence type="ECO:0000313" key="10">
    <source>
        <dbReference type="Proteomes" id="UP000248688"/>
    </source>
</evidence>
<evidence type="ECO:0000256" key="4">
    <source>
        <dbReference type="ARBA" id="ARBA00022729"/>
    </source>
</evidence>
<keyword evidence="6" id="KW-0106">Calcium</keyword>
<evidence type="ECO:0000256" key="5">
    <source>
        <dbReference type="ARBA" id="ARBA00022801"/>
    </source>
</evidence>
<evidence type="ECO:0000256" key="3">
    <source>
        <dbReference type="ARBA" id="ARBA00022723"/>
    </source>
</evidence>
<dbReference type="OrthoDB" id="9764377at2"/>
<dbReference type="GO" id="GO:0004065">
    <property type="term" value="F:arylsulfatase activity"/>
    <property type="evidence" value="ECO:0007669"/>
    <property type="project" value="TreeGrafter"/>
</dbReference>
<protein>
    <submittedName>
        <fullName evidence="9">Sulfatase</fullName>
    </submittedName>
</protein>
<gene>
    <name evidence="9" type="ORF">DN752_19810</name>
</gene>
<dbReference type="Gene3D" id="3.30.1120.10">
    <property type="match status" value="1"/>
</dbReference>
<dbReference type="SUPFAM" id="SSF53649">
    <property type="entry name" value="Alkaline phosphatase-like"/>
    <property type="match status" value="1"/>
</dbReference>
<dbReference type="PANTHER" id="PTHR42693">
    <property type="entry name" value="ARYLSULFATASE FAMILY MEMBER"/>
    <property type="match status" value="1"/>
</dbReference>
<feature type="chain" id="PRO_5016366491" evidence="7">
    <location>
        <begin position="20"/>
        <end position="560"/>
    </location>
</feature>
<dbReference type="Pfam" id="PF00884">
    <property type="entry name" value="Sulfatase"/>
    <property type="match status" value="1"/>
</dbReference>
<dbReference type="PANTHER" id="PTHR42693:SF42">
    <property type="entry name" value="ARYLSULFATASE G"/>
    <property type="match status" value="1"/>
</dbReference>
<evidence type="ECO:0000256" key="6">
    <source>
        <dbReference type="ARBA" id="ARBA00022837"/>
    </source>
</evidence>
<evidence type="ECO:0000256" key="7">
    <source>
        <dbReference type="SAM" id="SignalP"/>
    </source>
</evidence>
<sequence length="560" mass="62665">MKLKLVGLLFCFCVGVAEAKIGLTSTIAREGGATPDFPNIVFFFVDDMGWQDTSVPFYTEKTSLNQRYHTPNMALLARQGMKFTQAYASAVCSPSRVSLMTGMNAARHRVTNWTLNKDVSPDIENPVVEPPKWNVNGLSPDPSVPYTVTAKTLPSLMKEAGYRTIHVGKAHFGAKGTPGEEPLNLGFDINIGGHAAGGPGSYLGIHKFSADWRDPGNHIWDIPGLASYHGQEIYLTEALTREALKEISKSVETEQPFYLYMSHYAIHAPWENDERYCHKYIAQGLSEDEATYASMIEGMDKSLGDIMEHLEQLGVADNTIIVFMSDNGVHKQMPQNKPLRGHKLSPYEGGIRVPLLVKWPGVVSPQTVNDEYVIIEDIFPTFLEMAGLRKYAQKSVDGKSFVHKLKGKTSSRQRPLLWHYPNTYYNPPYSVVRLGGWKLIYHHQDQRMELFNINKDIGETTDLSKVEEAKTKEMADLMTKLLKDTKAQMPIIKATGERVPFPSELTLSSYVHQSLLRSGSPSKPVDRQLFWGSSSSRYPLGQTMPILNASTGFNQKNLTR</sequence>
<dbReference type="AlphaFoldDB" id="A0A2Z4IMY9"/>
<comment type="cofactor">
    <cofactor evidence="1">
        <name>Ca(2+)</name>
        <dbReference type="ChEBI" id="CHEBI:29108"/>
    </cofactor>
</comment>
<dbReference type="Proteomes" id="UP000248688">
    <property type="component" value="Chromosome"/>
</dbReference>
<dbReference type="PROSITE" id="PS00523">
    <property type="entry name" value="SULFATASE_1"/>
    <property type="match status" value="1"/>
</dbReference>
<dbReference type="Gene3D" id="3.40.720.10">
    <property type="entry name" value="Alkaline Phosphatase, subunit A"/>
    <property type="match status" value="1"/>
</dbReference>
<dbReference type="CDD" id="cd16144">
    <property type="entry name" value="ARS_like"/>
    <property type="match status" value="1"/>
</dbReference>
<dbReference type="KEGG" id="est:DN752_19810"/>
<dbReference type="GO" id="GO:0046872">
    <property type="term" value="F:metal ion binding"/>
    <property type="evidence" value="ECO:0007669"/>
    <property type="project" value="UniProtKB-KW"/>
</dbReference>
<dbReference type="InterPro" id="IPR050738">
    <property type="entry name" value="Sulfatase"/>
</dbReference>
<accession>A0A2Z4IMY9</accession>
<keyword evidence="4 7" id="KW-0732">Signal</keyword>
<evidence type="ECO:0000256" key="2">
    <source>
        <dbReference type="ARBA" id="ARBA00008779"/>
    </source>
</evidence>
<proteinExistence type="inferred from homology"/>
<feature type="signal peptide" evidence="7">
    <location>
        <begin position="1"/>
        <end position="19"/>
    </location>
</feature>
<dbReference type="RefSeq" id="WP_112785577.1">
    <property type="nucleotide sequence ID" value="NZ_CP030041.1"/>
</dbReference>
<comment type="similarity">
    <text evidence="2">Belongs to the sulfatase family.</text>
</comment>
<dbReference type="InterPro" id="IPR024607">
    <property type="entry name" value="Sulfatase_CS"/>
</dbReference>
<name>A0A2Z4IMY9_9BACT</name>
<feature type="domain" description="Sulfatase N-terminal" evidence="8">
    <location>
        <begin position="38"/>
        <end position="387"/>
    </location>
</feature>
<keyword evidence="3" id="KW-0479">Metal-binding</keyword>
<keyword evidence="10" id="KW-1185">Reference proteome</keyword>
<evidence type="ECO:0000256" key="1">
    <source>
        <dbReference type="ARBA" id="ARBA00001913"/>
    </source>
</evidence>
<organism evidence="9 10">
    <name type="scientific">Echinicola strongylocentroti</name>
    <dbReference type="NCBI Taxonomy" id="1795355"/>
    <lineage>
        <taxon>Bacteria</taxon>
        <taxon>Pseudomonadati</taxon>
        <taxon>Bacteroidota</taxon>
        <taxon>Cytophagia</taxon>
        <taxon>Cytophagales</taxon>
        <taxon>Cyclobacteriaceae</taxon>
        <taxon>Echinicola</taxon>
    </lineage>
</organism>
<evidence type="ECO:0000259" key="8">
    <source>
        <dbReference type="Pfam" id="PF00884"/>
    </source>
</evidence>